<keyword evidence="3" id="KW-0964">Secreted</keyword>
<dbReference type="SUPFAM" id="SSF82895">
    <property type="entry name" value="TSP-1 type 1 repeat"/>
    <property type="match status" value="2"/>
</dbReference>
<reference evidence="13" key="2">
    <citation type="submission" date="2025-08" db="UniProtKB">
        <authorList>
            <consortium name="RefSeq"/>
        </authorList>
    </citation>
    <scope>IDENTIFICATION</scope>
    <source>
        <strain evidence="13">14028-0561.14</strain>
        <tissue evidence="13">Whole fly</tissue>
    </source>
</reference>
<dbReference type="SUPFAM" id="SSF57362">
    <property type="entry name" value="BPTI-like"/>
    <property type="match status" value="1"/>
</dbReference>
<evidence type="ECO:0000256" key="1">
    <source>
        <dbReference type="ARBA" id="ARBA00004498"/>
    </source>
</evidence>
<reference evidence="12" key="1">
    <citation type="submission" date="2025-05" db="UniProtKB">
        <authorList>
            <consortium name="RefSeq"/>
        </authorList>
    </citation>
    <scope>NUCLEOTIDE SEQUENCE [LARGE SCALE GENOMIC DNA]</scope>
    <source>
        <strain evidence="12">14028-0561.14</strain>
    </source>
</reference>
<dbReference type="PROSITE" id="PS51020">
    <property type="entry name" value="SPONDIN"/>
    <property type="match status" value="1"/>
</dbReference>
<evidence type="ECO:0000256" key="7">
    <source>
        <dbReference type="SAM" id="MobiDB-lite"/>
    </source>
</evidence>
<dbReference type="InterPro" id="IPR038678">
    <property type="entry name" value="Spondin_N_sf"/>
</dbReference>
<dbReference type="Gene3D" id="2.20.100.10">
    <property type="entry name" value="Thrombospondin type-1 (TSP1) repeat"/>
    <property type="match status" value="2"/>
</dbReference>
<dbReference type="InterPro" id="IPR002861">
    <property type="entry name" value="Reeler_dom"/>
</dbReference>
<dbReference type="InterPro" id="IPR036880">
    <property type="entry name" value="Kunitz_BPTI_sf"/>
</dbReference>
<keyword evidence="12" id="KW-1185">Reference proteome</keyword>
<dbReference type="Pfam" id="PF06468">
    <property type="entry name" value="Spond_N"/>
    <property type="match status" value="1"/>
</dbReference>
<dbReference type="Gene3D" id="2.60.40.2130">
    <property type="entry name" value="F-spondin domain"/>
    <property type="match status" value="1"/>
</dbReference>
<dbReference type="PROSITE" id="PS50092">
    <property type="entry name" value="TSP1"/>
    <property type="match status" value="2"/>
</dbReference>
<evidence type="ECO:0000256" key="2">
    <source>
        <dbReference type="ARBA" id="ARBA00019594"/>
    </source>
</evidence>
<dbReference type="PANTHER" id="PTHR11311:SF16">
    <property type="entry name" value="SPONDIN-1"/>
    <property type="match status" value="1"/>
</dbReference>
<dbReference type="InterPro" id="IPR051418">
    <property type="entry name" value="Spondin/Thrombospondin_T1"/>
</dbReference>
<organism evidence="12 13">
    <name type="scientific">Drosophila kikkawai</name>
    <name type="common">Fruit fly</name>
    <dbReference type="NCBI Taxonomy" id="30033"/>
    <lineage>
        <taxon>Eukaryota</taxon>
        <taxon>Metazoa</taxon>
        <taxon>Ecdysozoa</taxon>
        <taxon>Arthropoda</taxon>
        <taxon>Hexapoda</taxon>
        <taxon>Insecta</taxon>
        <taxon>Pterygota</taxon>
        <taxon>Neoptera</taxon>
        <taxon>Endopterygota</taxon>
        <taxon>Diptera</taxon>
        <taxon>Brachycera</taxon>
        <taxon>Muscomorpha</taxon>
        <taxon>Ephydroidea</taxon>
        <taxon>Drosophilidae</taxon>
        <taxon>Drosophila</taxon>
        <taxon>Sophophora</taxon>
    </lineage>
</organism>
<accession>A0ABM3C7M8</accession>
<dbReference type="InterPro" id="IPR042307">
    <property type="entry name" value="Reeler_sf"/>
</dbReference>
<dbReference type="RefSeq" id="XP_041632815.1">
    <property type="nucleotide sequence ID" value="XM_041776881.2"/>
</dbReference>
<feature type="domain" description="BPTI/Kunitz inhibitor" evidence="9">
    <location>
        <begin position="717"/>
        <end position="773"/>
    </location>
</feature>
<evidence type="ECO:0000256" key="5">
    <source>
        <dbReference type="ARBA" id="ARBA00022889"/>
    </source>
</evidence>
<feature type="domain" description="Spondin" evidence="11">
    <location>
        <begin position="173"/>
        <end position="366"/>
    </location>
</feature>
<evidence type="ECO:0000313" key="12">
    <source>
        <dbReference type="Proteomes" id="UP001652661"/>
    </source>
</evidence>
<feature type="compositionally biased region" description="Polar residues" evidence="7">
    <location>
        <begin position="894"/>
        <end position="905"/>
    </location>
</feature>
<proteinExistence type="predicted"/>
<dbReference type="PANTHER" id="PTHR11311">
    <property type="entry name" value="SPONDIN"/>
    <property type="match status" value="1"/>
</dbReference>
<name>A0ABM3C7M8_DROKI</name>
<keyword evidence="8" id="KW-0732">Signal</keyword>
<evidence type="ECO:0000256" key="6">
    <source>
        <dbReference type="ARBA" id="ARBA00030964"/>
    </source>
</evidence>
<dbReference type="CDD" id="cd08544">
    <property type="entry name" value="Reeler"/>
    <property type="match status" value="1"/>
</dbReference>
<evidence type="ECO:0000256" key="8">
    <source>
        <dbReference type="SAM" id="SignalP"/>
    </source>
</evidence>
<evidence type="ECO:0000256" key="4">
    <source>
        <dbReference type="ARBA" id="ARBA00022737"/>
    </source>
</evidence>
<comment type="subcellular location">
    <subcellularLocation>
        <location evidence="1">Secreted</location>
        <location evidence="1">Extracellular space</location>
        <location evidence="1">Extracellular matrix</location>
    </subcellularLocation>
</comment>
<evidence type="ECO:0000256" key="3">
    <source>
        <dbReference type="ARBA" id="ARBA00022530"/>
    </source>
</evidence>
<dbReference type="SMART" id="SM00131">
    <property type="entry name" value="KU"/>
    <property type="match status" value="1"/>
</dbReference>
<feature type="region of interest" description="Disordered" evidence="7">
    <location>
        <begin position="889"/>
        <end position="951"/>
    </location>
</feature>
<feature type="compositionally biased region" description="Polar residues" evidence="7">
    <location>
        <begin position="567"/>
        <end position="624"/>
    </location>
</feature>
<feature type="signal peptide" evidence="8">
    <location>
        <begin position="1"/>
        <end position="17"/>
    </location>
</feature>
<feature type="chain" id="PRO_5046961498" description="Spondin-1" evidence="8">
    <location>
        <begin position="18"/>
        <end position="951"/>
    </location>
</feature>
<dbReference type="NCBIfam" id="NF038123">
    <property type="entry name" value="NF038123_dom"/>
    <property type="match status" value="1"/>
</dbReference>
<keyword evidence="5" id="KW-0130">Cell adhesion</keyword>
<keyword evidence="4" id="KW-0677">Repeat</keyword>
<dbReference type="Gene3D" id="4.10.410.10">
    <property type="entry name" value="Pancreatic trypsin inhibitor Kunitz domain"/>
    <property type="match status" value="1"/>
</dbReference>
<evidence type="ECO:0000259" key="10">
    <source>
        <dbReference type="PROSITE" id="PS51019"/>
    </source>
</evidence>
<dbReference type="InterPro" id="IPR000884">
    <property type="entry name" value="TSP1_rpt"/>
</dbReference>
<dbReference type="InterPro" id="IPR036383">
    <property type="entry name" value="TSP1_rpt_sf"/>
</dbReference>
<dbReference type="Gene3D" id="2.60.40.4060">
    <property type="entry name" value="Reeler domain"/>
    <property type="match status" value="1"/>
</dbReference>
<keyword evidence="3" id="KW-0272">Extracellular matrix</keyword>
<sequence length="951" mass="104804">MIRLFVLLIPLALEVRGACNRVPQAATGERSAVDDNFKILIDGNPATYVPEHQYNVSLSCPINLKFVSFTLVIEAEDQSAVLSGLDMTGHFELLGTTDTRFSVGCENMVESTNTNAKTHIEVSWIAPRHPDSGCVLIKAGVVQHRDVWFLDDGFLTKRICPEEIDELNSLTPPLENCCACDEAKYEIVLERKWARNTHAKDFPAEAWRTRLGEVIGASHSHSYRYWAYGGRASQGMKEMAEHGATRTLENEIRENTQNGDVRTIIKAPGIAHRLNAYGTTLANARVDPMHHQISLAAKIDPSPDWILGVAGLELCLSNCTWLERKVLNLYPWDIGTDSGPSYMSADQPQIPPDVVRRITSSYPSDYRSPFYDDTGASMKPLATLYLTRKKLYIRECEEAIQEGPLECAVHPWNEWTNCSTRCGQGYSQRFRSYKNPQLAANYNCQQRLDEMRQCQGTQCGPAEEEFEAGEAGQGIENSNSMAECQLSNWSEWSPCSKTCGRGSSTRSRDYHNPQARQRCLSVMRLPMEETRECMGSDCGGTIPDNGELDALPEPGLDQDGYEAQRPAWNNRQGNSYTGSSGNQAWNRKGLNSDSSFNRSPYNTMDSSQDTPNSAYGKVENQQRPAYNLGDSRGGTYDTNRGVPGYPSLNSYSNDKLVGSRPGGYSDYNNEYTTPRFRPGFTTRSPYGGRYPSQQQEPEDSTRDTGNGNGYNVVQDYCFEKPFASTRPCLANPVVVSNYWFYDHEEHECKIFTTDNCDENKNRFRSLMACEGTCLQPQMNMEHSENDAMDLYGGGTYGQTGEGSYGQTGGRSYGSGSYGQAGSSYGQTRGISYGAQANSYGGSYGQTGASYEQAGNSYGQTEGSYGQQAGSYGQTEGSYGQQAGSYGQVGSSYGKTDSSYGQTAGSYGQGGTGPFGDAAYESQFSEAAGDIGEPMSQTRSRYDSTRRGRYGG</sequence>
<evidence type="ECO:0000259" key="11">
    <source>
        <dbReference type="PROSITE" id="PS51020"/>
    </source>
</evidence>
<dbReference type="Pfam" id="PF00014">
    <property type="entry name" value="Kunitz_BPTI"/>
    <property type="match status" value="1"/>
</dbReference>
<protein>
    <recommendedName>
        <fullName evidence="2">Spondin-1</fullName>
    </recommendedName>
    <alternativeName>
        <fullName evidence="6">F-spondin</fullName>
    </alternativeName>
</protein>
<dbReference type="Proteomes" id="UP001652661">
    <property type="component" value="Chromosome 2R"/>
</dbReference>
<dbReference type="SMART" id="SM00209">
    <property type="entry name" value="TSP1"/>
    <property type="match status" value="2"/>
</dbReference>
<evidence type="ECO:0000259" key="9">
    <source>
        <dbReference type="PROSITE" id="PS50279"/>
    </source>
</evidence>
<dbReference type="GeneID" id="108082380"/>
<dbReference type="Pfam" id="PF02014">
    <property type="entry name" value="Reeler"/>
    <property type="match status" value="1"/>
</dbReference>
<feature type="region of interest" description="Disordered" evidence="7">
    <location>
        <begin position="535"/>
        <end position="707"/>
    </location>
</feature>
<evidence type="ECO:0000313" key="13">
    <source>
        <dbReference type="RefSeq" id="XP_041632815.1"/>
    </source>
</evidence>
<feature type="domain" description="Reelin" evidence="10">
    <location>
        <begin position="4"/>
        <end position="173"/>
    </location>
</feature>
<feature type="compositionally biased region" description="Low complexity" evidence="7">
    <location>
        <begin position="672"/>
        <end position="683"/>
    </location>
</feature>
<dbReference type="PROSITE" id="PS51019">
    <property type="entry name" value="REELIN"/>
    <property type="match status" value="1"/>
</dbReference>
<dbReference type="InterPro" id="IPR002223">
    <property type="entry name" value="Kunitz_BPTI"/>
</dbReference>
<dbReference type="Pfam" id="PF00090">
    <property type="entry name" value="TSP_1"/>
    <property type="match status" value="2"/>
</dbReference>
<dbReference type="PROSITE" id="PS50279">
    <property type="entry name" value="BPTI_KUNITZ_2"/>
    <property type="match status" value="1"/>
</dbReference>
<dbReference type="InterPro" id="IPR009465">
    <property type="entry name" value="Spondin_N"/>
</dbReference>
<gene>
    <name evidence="13" type="primary">LOC108082380</name>
</gene>